<name>A0A080LZP4_9PROT</name>
<feature type="region of interest" description="Disordered" evidence="6">
    <location>
        <begin position="318"/>
        <end position="346"/>
    </location>
</feature>
<gene>
    <name evidence="8" type="primary">pknB_1</name>
    <name evidence="8" type="ORF">AW09_000296</name>
</gene>
<feature type="binding site" evidence="5">
    <location>
        <position position="75"/>
    </location>
    <ligand>
        <name>ATP</name>
        <dbReference type="ChEBI" id="CHEBI:30616"/>
    </ligand>
</feature>
<keyword evidence="4 5" id="KW-0067">ATP-binding</keyword>
<dbReference type="InterPro" id="IPR000719">
    <property type="entry name" value="Prot_kinase_dom"/>
</dbReference>
<evidence type="ECO:0000313" key="8">
    <source>
        <dbReference type="EMBL" id="KFB74398.1"/>
    </source>
</evidence>
<dbReference type="EC" id="2.7.11.1" evidence="8"/>
<organism evidence="8 9">
    <name type="scientific">Candidatus Accumulibacter phosphatis</name>
    <dbReference type="NCBI Taxonomy" id="327160"/>
    <lineage>
        <taxon>Bacteria</taxon>
        <taxon>Pseudomonadati</taxon>
        <taxon>Pseudomonadota</taxon>
        <taxon>Betaproteobacteria</taxon>
        <taxon>Candidatus Accumulibacter</taxon>
    </lineage>
</organism>
<dbReference type="Gene3D" id="1.10.510.10">
    <property type="entry name" value="Transferase(Phosphotransferase) domain 1"/>
    <property type="match status" value="1"/>
</dbReference>
<dbReference type="Proteomes" id="UP000020077">
    <property type="component" value="Unassembled WGS sequence"/>
</dbReference>
<feature type="domain" description="Protein kinase" evidence="7">
    <location>
        <begin position="46"/>
        <end position="319"/>
    </location>
</feature>
<feature type="region of interest" description="Disordered" evidence="6">
    <location>
        <begin position="376"/>
        <end position="432"/>
    </location>
</feature>
<dbReference type="PANTHER" id="PTHR43289">
    <property type="entry name" value="MITOGEN-ACTIVATED PROTEIN KINASE KINASE KINASE 20-RELATED"/>
    <property type="match status" value="1"/>
</dbReference>
<protein>
    <submittedName>
        <fullName evidence="8">Serine/threonine-protein kinase PknB</fullName>
        <ecNumber evidence="8">2.7.11.1</ecNumber>
    </submittedName>
</protein>
<evidence type="ECO:0000256" key="2">
    <source>
        <dbReference type="ARBA" id="ARBA00022741"/>
    </source>
</evidence>
<dbReference type="InterPro" id="IPR008266">
    <property type="entry name" value="Tyr_kinase_AS"/>
</dbReference>
<dbReference type="GO" id="GO:0005524">
    <property type="term" value="F:ATP binding"/>
    <property type="evidence" value="ECO:0007669"/>
    <property type="project" value="UniProtKB-UniRule"/>
</dbReference>
<dbReference type="InterPro" id="IPR017441">
    <property type="entry name" value="Protein_kinase_ATP_BS"/>
</dbReference>
<proteinExistence type="predicted"/>
<evidence type="ECO:0000259" key="7">
    <source>
        <dbReference type="PROSITE" id="PS50011"/>
    </source>
</evidence>
<dbReference type="GO" id="GO:0004674">
    <property type="term" value="F:protein serine/threonine kinase activity"/>
    <property type="evidence" value="ECO:0007669"/>
    <property type="project" value="UniProtKB-EC"/>
</dbReference>
<evidence type="ECO:0000256" key="1">
    <source>
        <dbReference type="ARBA" id="ARBA00022679"/>
    </source>
</evidence>
<evidence type="ECO:0000256" key="3">
    <source>
        <dbReference type="ARBA" id="ARBA00022777"/>
    </source>
</evidence>
<dbReference type="CDD" id="cd14014">
    <property type="entry name" value="STKc_PknB_like"/>
    <property type="match status" value="1"/>
</dbReference>
<reference evidence="8 9" key="1">
    <citation type="submission" date="2014-02" db="EMBL/GenBank/DDBJ databases">
        <title>Expanding our view of genomic diversity in Candidatus Accumulibacter clades.</title>
        <authorList>
            <person name="Skennerton C.T."/>
            <person name="Barr J.J."/>
            <person name="Slater F.R."/>
            <person name="Bond P.L."/>
            <person name="Tyson G.W."/>
        </authorList>
    </citation>
    <scope>NUCLEOTIDE SEQUENCE [LARGE SCALE GENOMIC DNA]</scope>
    <source>
        <strain evidence="9">BA-91</strain>
    </source>
</reference>
<dbReference type="SUPFAM" id="SSF56112">
    <property type="entry name" value="Protein kinase-like (PK-like)"/>
    <property type="match status" value="1"/>
</dbReference>
<dbReference type="PROSITE" id="PS00109">
    <property type="entry name" value="PROTEIN_KINASE_TYR"/>
    <property type="match status" value="1"/>
</dbReference>
<dbReference type="Pfam" id="PF00069">
    <property type="entry name" value="Pkinase"/>
    <property type="match status" value="1"/>
</dbReference>
<dbReference type="PANTHER" id="PTHR43289:SF34">
    <property type="entry name" value="SERINE_THREONINE-PROTEIN KINASE YBDM-RELATED"/>
    <property type="match status" value="1"/>
</dbReference>
<evidence type="ECO:0000256" key="4">
    <source>
        <dbReference type="ARBA" id="ARBA00022840"/>
    </source>
</evidence>
<feature type="compositionally biased region" description="Low complexity" evidence="6">
    <location>
        <begin position="378"/>
        <end position="396"/>
    </location>
</feature>
<dbReference type="InterPro" id="IPR025493">
    <property type="entry name" value="DUF4384"/>
</dbReference>
<evidence type="ECO:0000256" key="6">
    <source>
        <dbReference type="SAM" id="MobiDB-lite"/>
    </source>
</evidence>
<feature type="region of interest" description="Disordered" evidence="6">
    <location>
        <begin position="1"/>
        <end position="20"/>
    </location>
</feature>
<dbReference type="SMART" id="SM00219">
    <property type="entry name" value="TyrKc"/>
    <property type="match status" value="1"/>
</dbReference>
<keyword evidence="3 8" id="KW-0418">Kinase</keyword>
<evidence type="ECO:0000256" key="5">
    <source>
        <dbReference type="PROSITE-ProRule" id="PRU10141"/>
    </source>
</evidence>
<sequence>MSEPEDYDPTWSVRPQAAPSPPAVEAAAGGDIVGNALRLGTKIGEFEITDLIGIGGFGIVYLAHDHSLGRNVALKEYMPWSLAARVDGLTVVVKSARLAETFAIGLRSFVNEARMLAQFDHRSLVKVYRFWEANGTAYMIMPFYEGVTLKHALQKMPGPPDEDWLRAVIDPLLEALEVLHKENCFHRDIAPDNILLLADGRPVLLDFGAARRVISDRTQALTVILKPGYAPLEQYAEESHDKQGAWTDIYALSAVVYNAITGRPPTPSVGRTIKDTMVPLTQAAAGRYNEGFLHAIDRGLAVRPEDRPQTIAEFRSLLAKKERPNDKPPGLPPETATPMSSGPVTEKRSKVALYTGLAGAMMLIAGGAFYAIRSTPDSTPSQAPPAAVAPSATTEARSAGTSVTQQATAAKPATAPAESSATPTAHIQTADRKGLTEQQLVELLLGKNGTTSPSDGTVKPFDPVDMLQEIYQQRDQEHVVAVVPEKAKVRIDQDKLRFRVSSLKPGYLYILMVGTDHKQFNLLFPNAIDADNGIAGDGELNLPRPGWAMTAAGPPGVNRFVAIVSENRRDFTTAGLKKVDPFAEFPIKVAERIAREPRSGTGNPFAGKVVCPAGRRCSASYGAALFAIEEVN</sequence>
<accession>A0A080LZP4</accession>
<dbReference type="Pfam" id="PF14326">
    <property type="entry name" value="DUF4384"/>
    <property type="match status" value="1"/>
</dbReference>
<keyword evidence="2 5" id="KW-0547">Nucleotide-binding</keyword>
<comment type="caution">
    <text evidence="8">The sequence shown here is derived from an EMBL/GenBank/DDBJ whole genome shotgun (WGS) entry which is preliminary data.</text>
</comment>
<dbReference type="EMBL" id="JDVG02000043">
    <property type="protein sequence ID" value="KFB74398.1"/>
    <property type="molecule type" value="Genomic_DNA"/>
</dbReference>
<dbReference type="PROSITE" id="PS00107">
    <property type="entry name" value="PROTEIN_KINASE_ATP"/>
    <property type="match status" value="1"/>
</dbReference>
<dbReference type="PROSITE" id="PS50011">
    <property type="entry name" value="PROTEIN_KINASE_DOM"/>
    <property type="match status" value="1"/>
</dbReference>
<dbReference type="AlphaFoldDB" id="A0A080LZP4"/>
<feature type="compositionally biased region" description="Low complexity" evidence="6">
    <location>
        <begin position="404"/>
        <end position="425"/>
    </location>
</feature>
<dbReference type="InterPro" id="IPR011009">
    <property type="entry name" value="Kinase-like_dom_sf"/>
</dbReference>
<evidence type="ECO:0000313" key="9">
    <source>
        <dbReference type="Proteomes" id="UP000020077"/>
    </source>
</evidence>
<keyword evidence="1 8" id="KW-0808">Transferase</keyword>
<dbReference type="InterPro" id="IPR020635">
    <property type="entry name" value="Tyr_kinase_cat_dom"/>
</dbReference>
<dbReference type="GO" id="GO:0004713">
    <property type="term" value="F:protein tyrosine kinase activity"/>
    <property type="evidence" value="ECO:0007669"/>
    <property type="project" value="InterPro"/>
</dbReference>